<organism evidence="1 2">
    <name type="scientific">Nocardia nova SH22a</name>
    <dbReference type="NCBI Taxonomy" id="1415166"/>
    <lineage>
        <taxon>Bacteria</taxon>
        <taxon>Bacillati</taxon>
        <taxon>Actinomycetota</taxon>
        <taxon>Actinomycetes</taxon>
        <taxon>Mycobacteriales</taxon>
        <taxon>Nocardiaceae</taxon>
        <taxon>Nocardia</taxon>
    </lineage>
</organism>
<dbReference type="KEGG" id="nno:NONO_c43800"/>
<protein>
    <recommendedName>
        <fullName evidence="3">DUF3558 domain-containing protein</fullName>
    </recommendedName>
</protein>
<dbReference type="Proteomes" id="UP000019150">
    <property type="component" value="Chromosome"/>
</dbReference>
<reference evidence="1 2" key="1">
    <citation type="journal article" date="2014" name="Appl. Environ. Microbiol.">
        <title>Insights into the Microbial Degradation of Rubber and Gutta-Percha by Analysis of the Complete Genome of Nocardia nova SH22a.</title>
        <authorList>
            <person name="Luo Q."/>
            <person name="Hiessl S."/>
            <person name="Poehlein A."/>
            <person name="Daniel R."/>
            <person name="Steinbuchel A."/>
        </authorList>
    </citation>
    <scope>NUCLEOTIDE SEQUENCE [LARGE SCALE GENOMIC DNA]</scope>
    <source>
        <strain evidence="1">SH22a</strain>
    </source>
</reference>
<sequence>MIHRRRIGGTVGSIAALFAAACLSTGCEPDASLPPIGDVTNLDPCGFIAPDAFAEMKAVDTAITIDPSNFVRCNLSLPFTGKDKDAGRVAVWTIFDAHTADLTAPNAVPSDRGPIHITKGTSENGTQCDATVRLASGAGLLVHATTQRYDKQPSDVDPCQARDHAVDSVVATMNNGMYTHIDYPSDSLHGYDLCGSISLPEVESTVNLTGLTDKSAPVEQDCQWRADDGSDTPPGAMVSVMIDDPKIFLGDRATIDGFPSRVWDISRTSGLPGPMRGHHDDETLGHLARPASFECHPTR</sequence>
<dbReference type="PROSITE" id="PS51257">
    <property type="entry name" value="PROKAR_LIPOPROTEIN"/>
    <property type="match status" value="1"/>
</dbReference>
<dbReference type="RefSeq" id="WP_025350576.1">
    <property type="nucleotide sequence ID" value="NZ_CP006850.1"/>
</dbReference>
<proteinExistence type="predicted"/>
<gene>
    <name evidence="1" type="ORF">NONO_c43800</name>
</gene>
<accession>W5TJ18</accession>
<evidence type="ECO:0008006" key="3">
    <source>
        <dbReference type="Google" id="ProtNLM"/>
    </source>
</evidence>
<keyword evidence="2" id="KW-1185">Reference proteome</keyword>
<dbReference type="PATRIC" id="fig|1415166.3.peg.4496"/>
<dbReference type="HOGENOM" id="CLU_930111_0_0_11"/>
<evidence type="ECO:0000313" key="1">
    <source>
        <dbReference type="EMBL" id="AHH19164.1"/>
    </source>
</evidence>
<dbReference type="AlphaFoldDB" id="W5TJ18"/>
<name>W5TJ18_9NOCA</name>
<dbReference type="OrthoDB" id="4540249at2"/>
<evidence type="ECO:0000313" key="2">
    <source>
        <dbReference type="Proteomes" id="UP000019150"/>
    </source>
</evidence>
<dbReference type="EMBL" id="CP006850">
    <property type="protein sequence ID" value="AHH19164.1"/>
    <property type="molecule type" value="Genomic_DNA"/>
</dbReference>